<keyword evidence="2" id="KW-1185">Reference proteome</keyword>
<evidence type="ECO:0000313" key="1">
    <source>
        <dbReference type="EMBL" id="AKP35251.1"/>
    </source>
</evidence>
<proteinExistence type="predicted"/>
<dbReference type="EMBL" id="CP011975">
    <property type="protein sequence ID" value="AKP35251.1"/>
    <property type="molecule type" value="Genomic_DNA"/>
</dbReference>
<gene>
    <name evidence="1" type="ORF">ACZ76_17825</name>
</gene>
<sequence length="63" mass="6693">MNRDPTQVPKEFADACGVFNKYKDKLEAAAKISAFLGPKGKLASAVILAFVGLCDSACAFEKP</sequence>
<accession>A0ABN4HE68</accession>
<dbReference type="GeneID" id="61901813"/>
<organism evidence="1 2">
    <name type="scientific">Yersinia aleksiciae</name>
    <dbReference type="NCBI Taxonomy" id="263819"/>
    <lineage>
        <taxon>Bacteria</taxon>
        <taxon>Pseudomonadati</taxon>
        <taxon>Pseudomonadota</taxon>
        <taxon>Gammaproteobacteria</taxon>
        <taxon>Enterobacterales</taxon>
        <taxon>Yersiniaceae</taxon>
        <taxon>Yersinia</taxon>
    </lineage>
</organism>
<reference evidence="1 2" key="1">
    <citation type="journal article" date="2015" name="Genome Announc.">
        <title>De Novo Genome Sequence of Yersinia aleksiciae Y159T.</title>
        <authorList>
            <person name="Sprague L.D."/>
            <person name="Neubauer H."/>
        </authorList>
    </citation>
    <scope>NUCLEOTIDE SEQUENCE [LARGE SCALE GENOMIC DNA]</scope>
    <source>
        <strain evidence="1 2">159</strain>
    </source>
</reference>
<dbReference type="Proteomes" id="UP000069914">
    <property type="component" value="Chromosome"/>
</dbReference>
<protein>
    <submittedName>
        <fullName evidence="1">Uncharacterized protein</fullName>
    </submittedName>
</protein>
<evidence type="ECO:0000313" key="2">
    <source>
        <dbReference type="Proteomes" id="UP000069914"/>
    </source>
</evidence>
<dbReference type="RefSeq" id="WP_048620118.1">
    <property type="nucleotide sequence ID" value="NZ_CABHQD010000021.1"/>
</dbReference>
<name>A0ABN4HE68_YERAE</name>